<dbReference type="Pfam" id="PF11832">
    <property type="entry name" value="DUF3352"/>
    <property type="match status" value="1"/>
</dbReference>
<evidence type="ECO:0000256" key="1">
    <source>
        <dbReference type="SAM" id="Phobius"/>
    </source>
</evidence>
<evidence type="ECO:0000313" key="2">
    <source>
        <dbReference type="EMBL" id="MBO0352023.1"/>
    </source>
</evidence>
<comment type="caution">
    <text evidence="2">The sequence shown here is derived from an EMBL/GenBank/DDBJ whole genome shotgun (WGS) entry which is preliminary data.</text>
</comment>
<dbReference type="Proteomes" id="UP000664844">
    <property type="component" value="Unassembled WGS sequence"/>
</dbReference>
<dbReference type="RefSeq" id="WP_207090445.1">
    <property type="nucleotide sequence ID" value="NZ_JAFLQW010000622.1"/>
</dbReference>
<reference evidence="2 3" key="1">
    <citation type="submission" date="2021-03" db="EMBL/GenBank/DDBJ databases">
        <title>Metabolic Capacity of the Antarctic Cyanobacterium Phormidium pseudopriestleyi that Sustains Oxygenic Photosynthesis in the Presence of Hydrogen Sulfide.</title>
        <authorList>
            <person name="Lumian J.E."/>
            <person name="Jungblut A.D."/>
            <person name="Dillon M.L."/>
            <person name="Hawes I."/>
            <person name="Doran P.T."/>
            <person name="Mackey T.J."/>
            <person name="Dick G.J."/>
            <person name="Grettenberger C.L."/>
            <person name="Sumner D.Y."/>
        </authorList>
    </citation>
    <scope>NUCLEOTIDE SEQUENCE [LARGE SCALE GENOMIC DNA]</scope>
    <source>
        <strain evidence="2 3">FRX01</strain>
    </source>
</reference>
<keyword evidence="1" id="KW-0472">Membrane</keyword>
<dbReference type="InterPro" id="IPR021787">
    <property type="entry name" value="DUF3352"/>
</dbReference>
<feature type="transmembrane region" description="Helical" evidence="1">
    <location>
        <begin position="7"/>
        <end position="27"/>
    </location>
</feature>
<sequence length="547" mass="59673">MSAKPNVNRWAIAVVAAVGMAGGYLYWRSTWVGSSNPLESTKVVPQDALMAAYVVTDERQWSKLEEFGTPGAQAAIARTLANLEADFLAQTNLDYKKDLQPWIGNVTLAIVPSSATEVATTNLNSDLLLIVGIKNPFRAWWFARNLRSQRELTLNEFNYKGVTVSQIVPPQGIPTYQATVNNKLLISQQRSAVEKAIDTTTSESSFLMKSGAKELVRQSTKLDNALVHFYLPDYSQTVALMGNRVSDRPSLPQVDGVKSVLLSAGLDQQGMRVRFLTEVDPQSIPQYPAVSNQLLNRFPAETIALVNGHGIGQSWSTLVAQSQAQPELQGILIAIRQMFAGVNMDVDREVFGWMDGEFGFGLISSNQGLLGQLGFGGAVVFETSDRPAAEAMLQKLDVIGRNVVPFPLAIAQRNVSGINVREWKIPLQGALLGHGWLDDNSLFIAFGGPIVDAIATPATSLQDSPTFQELIGSLPNPNHGYLYLDMEKITSVINTLPFMMGAQISPEALDLLNSVRGIGGTGTWTNPTQFESEMLFTLRKTKEIATQ</sequence>
<gene>
    <name evidence="2" type="ORF">J0895_23660</name>
</gene>
<proteinExistence type="predicted"/>
<keyword evidence="3" id="KW-1185">Reference proteome</keyword>
<evidence type="ECO:0000313" key="3">
    <source>
        <dbReference type="Proteomes" id="UP000664844"/>
    </source>
</evidence>
<keyword evidence="1" id="KW-1133">Transmembrane helix</keyword>
<accession>A0ABS3FY07</accession>
<protein>
    <submittedName>
        <fullName evidence="2">DUF3352 domain-containing protein</fullName>
    </submittedName>
</protein>
<keyword evidence="1" id="KW-0812">Transmembrane</keyword>
<name>A0ABS3FY07_9CYAN</name>
<organism evidence="2 3">
    <name type="scientific">Phormidium pseudopriestleyi FRX01</name>
    <dbReference type="NCBI Taxonomy" id="1759528"/>
    <lineage>
        <taxon>Bacteria</taxon>
        <taxon>Bacillati</taxon>
        <taxon>Cyanobacteriota</taxon>
        <taxon>Cyanophyceae</taxon>
        <taxon>Oscillatoriophycideae</taxon>
        <taxon>Oscillatoriales</taxon>
        <taxon>Oscillatoriaceae</taxon>
        <taxon>Phormidium</taxon>
    </lineage>
</organism>
<dbReference type="EMBL" id="JAFLQW010000622">
    <property type="protein sequence ID" value="MBO0352023.1"/>
    <property type="molecule type" value="Genomic_DNA"/>
</dbReference>